<dbReference type="STRING" id="394096.DB31_6466"/>
<evidence type="ECO:0000313" key="5">
    <source>
        <dbReference type="Proteomes" id="UP000028725"/>
    </source>
</evidence>
<evidence type="ECO:0000259" key="3">
    <source>
        <dbReference type="Pfam" id="PF08541"/>
    </source>
</evidence>
<dbReference type="OrthoDB" id="2636646at2"/>
<organism evidence="4 5">
    <name type="scientific">Hyalangium minutum</name>
    <dbReference type="NCBI Taxonomy" id="394096"/>
    <lineage>
        <taxon>Bacteria</taxon>
        <taxon>Pseudomonadati</taxon>
        <taxon>Myxococcota</taxon>
        <taxon>Myxococcia</taxon>
        <taxon>Myxococcales</taxon>
        <taxon>Cystobacterineae</taxon>
        <taxon>Archangiaceae</taxon>
        <taxon>Hyalangium</taxon>
    </lineage>
</organism>
<reference evidence="4 5" key="1">
    <citation type="submission" date="2014-04" db="EMBL/GenBank/DDBJ databases">
        <title>Genome assembly of Hyalangium minutum DSM 14724.</title>
        <authorList>
            <person name="Sharma G."/>
            <person name="Subramanian S."/>
        </authorList>
    </citation>
    <scope>NUCLEOTIDE SEQUENCE [LARGE SCALE GENOMIC DNA]</scope>
    <source>
        <strain evidence="4 5">DSM 14724</strain>
    </source>
</reference>
<accession>A0A085WP78</accession>
<keyword evidence="1" id="KW-0808">Transferase</keyword>
<keyword evidence="2" id="KW-0012">Acyltransferase</keyword>
<dbReference type="GO" id="GO:0044550">
    <property type="term" value="P:secondary metabolite biosynthetic process"/>
    <property type="evidence" value="ECO:0007669"/>
    <property type="project" value="TreeGrafter"/>
</dbReference>
<comment type="caution">
    <text evidence="4">The sequence shown here is derived from an EMBL/GenBank/DDBJ whole genome shotgun (WGS) entry which is preliminary data.</text>
</comment>
<protein>
    <submittedName>
        <fullName evidence="4">3-oxoacyl-[acyl-carrier-protein] synthase, KASIII</fullName>
    </submittedName>
</protein>
<dbReference type="InterPro" id="IPR016039">
    <property type="entry name" value="Thiolase-like"/>
</dbReference>
<feature type="domain" description="Beta-ketoacyl-[acyl-carrier-protein] synthase III C-terminal" evidence="3">
    <location>
        <begin position="217"/>
        <end position="302"/>
    </location>
</feature>
<dbReference type="RefSeq" id="WP_044186729.1">
    <property type="nucleotide sequence ID" value="NZ_JMCB01000004.1"/>
</dbReference>
<evidence type="ECO:0000256" key="1">
    <source>
        <dbReference type="ARBA" id="ARBA00022679"/>
    </source>
</evidence>
<gene>
    <name evidence="4" type="ORF">DB31_6466</name>
</gene>
<keyword evidence="5" id="KW-1185">Reference proteome</keyword>
<dbReference type="EMBL" id="JMCB01000004">
    <property type="protein sequence ID" value="KFE69491.1"/>
    <property type="molecule type" value="Genomic_DNA"/>
</dbReference>
<dbReference type="GO" id="GO:0016746">
    <property type="term" value="F:acyltransferase activity"/>
    <property type="evidence" value="ECO:0007669"/>
    <property type="project" value="UniProtKB-KW"/>
</dbReference>
<evidence type="ECO:0000313" key="4">
    <source>
        <dbReference type="EMBL" id="KFE69491.1"/>
    </source>
</evidence>
<sequence>MIGIASTAYVLAKAQDTVNEWCSSRAVAEERRQTLLRNGADRFHRAEQEGLIDLGRDAISQVLQAGGVSAGELDALVVCHTSPLSALPMPYTVAGTLRQACGLSRAYALGITQQQCVSSLHALRVLDALFTRHAEWRWAIVVTIDTIVREDYRLVGEAGVHSDAASAVLVQRSAPGRVRGLQTYNDPRAATGVMPDTLYRTDTHYVWTLVSVIRRVLKAAGVEPGDLATVLPHNVNLPAWRQVLASLALPEERLFQANFSRMGHAFGSDVAINIADSGVLRSPGHHLVFSSGIGGCFGGFILNTERAP</sequence>
<proteinExistence type="predicted"/>
<dbReference type="AlphaFoldDB" id="A0A085WP78"/>
<evidence type="ECO:0000256" key="2">
    <source>
        <dbReference type="ARBA" id="ARBA00023315"/>
    </source>
</evidence>
<dbReference type="Pfam" id="PF08541">
    <property type="entry name" value="ACP_syn_III_C"/>
    <property type="match status" value="1"/>
</dbReference>
<dbReference type="PANTHER" id="PTHR34069:SF2">
    <property type="entry name" value="BETA-KETOACYL-[ACYL-CARRIER-PROTEIN] SYNTHASE III"/>
    <property type="match status" value="1"/>
</dbReference>
<dbReference type="Gene3D" id="3.40.47.10">
    <property type="match status" value="2"/>
</dbReference>
<dbReference type="InterPro" id="IPR013747">
    <property type="entry name" value="ACP_syn_III_C"/>
</dbReference>
<dbReference type="PANTHER" id="PTHR34069">
    <property type="entry name" value="3-OXOACYL-[ACYL-CARRIER-PROTEIN] SYNTHASE 3"/>
    <property type="match status" value="1"/>
</dbReference>
<dbReference type="SUPFAM" id="SSF53901">
    <property type="entry name" value="Thiolase-like"/>
    <property type="match status" value="1"/>
</dbReference>
<name>A0A085WP78_9BACT</name>
<dbReference type="Proteomes" id="UP000028725">
    <property type="component" value="Unassembled WGS sequence"/>
</dbReference>